<sequence length="171" mass="20238">MEFSEENYRGLSVDDIFKNKIFTNWITDRELDSKEVAIGKDIEKIEFIFKHKNLRISFRANMLYGSLNHVLLTFLQCVRKTMNNLSNLLGFFEFLQVYSFYKETTCDGEQITTDEPPSGCEKLYLRMVNNEFDIATIEQFVSELSRQLRKHFDKVYAETYSPTYSEDQIDL</sequence>
<dbReference type="Proteomes" id="UP000242474">
    <property type="component" value="Unassembled WGS sequence"/>
</dbReference>
<organism evidence="1 2">
    <name type="scientific">Coemansia reversa (strain ATCC 12441 / NRRL 1564)</name>
    <dbReference type="NCBI Taxonomy" id="763665"/>
    <lineage>
        <taxon>Eukaryota</taxon>
        <taxon>Fungi</taxon>
        <taxon>Fungi incertae sedis</taxon>
        <taxon>Zoopagomycota</taxon>
        <taxon>Kickxellomycotina</taxon>
        <taxon>Kickxellomycetes</taxon>
        <taxon>Kickxellales</taxon>
        <taxon>Kickxellaceae</taxon>
        <taxon>Coemansia</taxon>
    </lineage>
</organism>
<accession>A0A2G5B6G6</accession>
<evidence type="ECO:0000313" key="1">
    <source>
        <dbReference type="EMBL" id="PIA14582.1"/>
    </source>
</evidence>
<proteinExistence type="predicted"/>
<dbReference type="EMBL" id="KZ303515">
    <property type="protein sequence ID" value="PIA14582.1"/>
    <property type="molecule type" value="Genomic_DNA"/>
</dbReference>
<name>A0A2G5B6G6_COERN</name>
<keyword evidence="2" id="KW-1185">Reference proteome</keyword>
<dbReference type="AlphaFoldDB" id="A0A2G5B6G6"/>
<reference evidence="1 2" key="1">
    <citation type="journal article" date="2015" name="Genome Biol. Evol.">
        <title>Phylogenomic analyses indicate that early fungi evolved digesting cell walls of algal ancestors of land plants.</title>
        <authorList>
            <person name="Chang Y."/>
            <person name="Wang S."/>
            <person name="Sekimoto S."/>
            <person name="Aerts A.L."/>
            <person name="Choi C."/>
            <person name="Clum A."/>
            <person name="LaButti K.M."/>
            <person name="Lindquist E.A."/>
            <person name="Yee Ngan C."/>
            <person name="Ohm R.A."/>
            <person name="Salamov A.A."/>
            <person name="Grigoriev I.V."/>
            <person name="Spatafora J.W."/>
            <person name="Berbee M.L."/>
        </authorList>
    </citation>
    <scope>NUCLEOTIDE SEQUENCE [LARGE SCALE GENOMIC DNA]</scope>
    <source>
        <strain evidence="1 2">NRRL 1564</strain>
    </source>
</reference>
<gene>
    <name evidence="1" type="ORF">COEREDRAFT_88556</name>
</gene>
<evidence type="ECO:0000313" key="2">
    <source>
        <dbReference type="Proteomes" id="UP000242474"/>
    </source>
</evidence>
<protein>
    <submittedName>
        <fullName evidence="1">Uncharacterized protein</fullName>
    </submittedName>
</protein>